<proteinExistence type="inferred from homology"/>
<dbReference type="Pfam" id="PF05957">
    <property type="entry name" value="DUF883"/>
    <property type="match status" value="1"/>
</dbReference>
<keyword evidence="7" id="KW-0472">Membrane</keyword>
<evidence type="ECO:0000256" key="4">
    <source>
        <dbReference type="ARBA" id="ARBA00022519"/>
    </source>
</evidence>
<keyword evidence="3" id="KW-1003">Cell membrane</keyword>
<evidence type="ECO:0000259" key="9">
    <source>
        <dbReference type="Pfam" id="PF19029"/>
    </source>
</evidence>
<dbReference type="GO" id="GO:0043022">
    <property type="term" value="F:ribosome binding"/>
    <property type="evidence" value="ECO:0007669"/>
    <property type="project" value="InterPro"/>
</dbReference>
<accession>A0A080LX62</accession>
<dbReference type="Pfam" id="PF19029">
    <property type="entry name" value="DUF883_C"/>
    <property type="match status" value="1"/>
</dbReference>
<evidence type="ECO:0000259" key="8">
    <source>
        <dbReference type="Pfam" id="PF05957"/>
    </source>
</evidence>
<evidence type="ECO:0000256" key="6">
    <source>
        <dbReference type="ARBA" id="ARBA00022989"/>
    </source>
</evidence>
<comment type="caution">
    <text evidence="10">The sequence shown here is derived from an EMBL/GenBank/DDBJ whole genome shotgun (WGS) entry which is preliminary data.</text>
</comment>
<feature type="domain" description="DUF883" evidence="9">
    <location>
        <begin position="81"/>
        <end position="110"/>
    </location>
</feature>
<name>A0A080LX62_9PROT</name>
<keyword evidence="4" id="KW-0997">Cell inner membrane</keyword>
<evidence type="ECO:0000256" key="5">
    <source>
        <dbReference type="ARBA" id="ARBA00022692"/>
    </source>
</evidence>
<evidence type="ECO:0000256" key="7">
    <source>
        <dbReference type="ARBA" id="ARBA00023136"/>
    </source>
</evidence>
<dbReference type="InterPro" id="IPR043605">
    <property type="entry name" value="DUF883_C"/>
</dbReference>
<dbReference type="PANTHER" id="PTHR35893">
    <property type="entry name" value="INNER MEMBRANE PROTEIN-RELATED"/>
    <property type="match status" value="1"/>
</dbReference>
<evidence type="ECO:0000256" key="3">
    <source>
        <dbReference type="ARBA" id="ARBA00022475"/>
    </source>
</evidence>
<reference evidence="10 11" key="1">
    <citation type="submission" date="2014-02" db="EMBL/GenBank/DDBJ databases">
        <title>Expanding our view of genomic diversity in Candidatus Accumulibacter clades.</title>
        <authorList>
            <person name="Skennerton C.T."/>
            <person name="Barr J.J."/>
            <person name="Slater F.R."/>
            <person name="Bond P.L."/>
            <person name="Tyson G.W."/>
        </authorList>
    </citation>
    <scope>NUCLEOTIDE SEQUENCE [LARGE SCALE GENOMIC DNA]</scope>
    <source>
        <strain evidence="11">BA-91</strain>
    </source>
</reference>
<dbReference type="PANTHER" id="PTHR35893:SF3">
    <property type="entry name" value="INNER MEMBRANE PROTEIN"/>
    <property type="match status" value="1"/>
</dbReference>
<comment type="similarity">
    <text evidence="2">Belongs to the ElaB/YgaM/YqjD family.</text>
</comment>
<gene>
    <name evidence="10" type="ORF">AW09_001478</name>
</gene>
<keyword evidence="5" id="KW-0812">Transmembrane</keyword>
<dbReference type="AlphaFoldDB" id="A0A080LX62"/>
<dbReference type="GO" id="GO:0005886">
    <property type="term" value="C:plasma membrane"/>
    <property type="evidence" value="ECO:0007669"/>
    <property type="project" value="UniProtKB-SubCell"/>
</dbReference>
<dbReference type="InterPro" id="IPR043604">
    <property type="entry name" value="DUF883_N"/>
</dbReference>
<feature type="domain" description="DUF883" evidence="8">
    <location>
        <begin position="22"/>
        <end position="68"/>
    </location>
</feature>
<evidence type="ECO:0000256" key="1">
    <source>
        <dbReference type="ARBA" id="ARBA00004377"/>
    </source>
</evidence>
<evidence type="ECO:0000313" key="10">
    <source>
        <dbReference type="EMBL" id="KFB73261.1"/>
    </source>
</evidence>
<evidence type="ECO:0000256" key="2">
    <source>
        <dbReference type="ARBA" id="ARBA00010423"/>
    </source>
</evidence>
<dbReference type="EMBL" id="JDVG02000256">
    <property type="protein sequence ID" value="KFB73261.1"/>
    <property type="molecule type" value="Genomic_DNA"/>
</dbReference>
<comment type="subcellular location">
    <subcellularLocation>
        <location evidence="1">Cell inner membrane</location>
        <topology evidence="1">Single-pass membrane protein</topology>
    </subcellularLocation>
</comment>
<dbReference type="InterPro" id="IPR010279">
    <property type="entry name" value="YqjD/ElaB"/>
</dbReference>
<protein>
    <recommendedName>
        <fullName evidence="12">DUF883 domain-containing protein</fullName>
    </recommendedName>
</protein>
<keyword evidence="6" id="KW-1133">Transmembrane helix</keyword>
<evidence type="ECO:0008006" key="12">
    <source>
        <dbReference type="Google" id="ProtNLM"/>
    </source>
</evidence>
<sequence length="110" mass="11751">MTTELTASPGSIEGTKNKLVTDLRGVVDDADHLLKEVASSTAAEFSAARSSIGARLADARYRLDDARAAMTDRARVVADVTQEYVHENPWKVLGVTAAVALLVGVLLSRR</sequence>
<dbReference type="Proteomes" id="UP000020077">
    <property type="component" value="Unassembled WGS sequence"/>
</dbReference>
<organism evidence="10 11">
    <name type="scientific">Candidatus Accumulibacter phosphatis</name>
    <dbReference type="NCBI Taxonomy" id="327160"/>
    <lineage>
        <taxon>Bacteria</taxon>
        <taxon>Pseudomonadati</taxon>
        <taxon>Pseudomonadota</taxon>
        <taxon>Betaproteobacteria</taxon>
        <taxon>Candidatus Accumulibacter</taxon>
    </lineage>
</organism>
<evidence type="ECO:0000313" key="11">
    <source>
        <dbReference type="Proteomes" id="UP000020077"/>
    </source>
</evidence>